<protein>
    <submittedName>
        <fullName evidence="3">Tail protein</fullName>
    </submittedName>
</protein>
<proteinExistence type="predicted"/>
<evidence type="ECO:0000313" key="3">
    <source>
        <dbReference type="EMBL" id="WLJ25810.1"/>
    </source>
</evidence>
<name>A0AA50A6U5_9VIRU</name>
<sequence length="766" mass="85232">MEIYLFGSDQKLLEDGVLMPTNVISSWQKQTLGGMVSHTIEALYSPNLDTCAYFGMRDVDDSSIFWMYRIQNREKNGKVIRLDGVHKFFDDLATRGYIEDIRPKNKGISSTMQYILDGTGWEIGSNSVTKKSGTNIYYLTKIEAFNKAIAAWGCEYRLRMRFVDGEIVSQQVDLAPAFTEDNGIAYEYGDKLVSVVAQSNEDAVFTAICGRGKGEEIFDEDGNSTGGYGRKINFKDIEWKRSKGDPIDKPLGQGYIELPQATREIGFPDGKPRIGLVDFPDIEDKEELLKATYEVLLSSCRPKVEMKASVYDDESRHLGEKVWIIRNDLGIRYQTRIFEISRSFLSDKKKEISFGDKIVMSRAEQRIKADAEEAIKQDETLSYMDKIKDRLQNVLFNNDGYNYELKAGNDYKLPAGYYSFDKPIDKNPTKVIYVGAGHLAIANSKKSDGTWNFRTFGSGDGFTADLMRAGRIVGGNVSLDLETGEFNIGDEFRYTQGTGLVITGQAKEQLKGDKGDKGDAGAPGKDGTPGKDGAGVKSAAYEYAASTSGQTAPTSGWSETPPNVGTEIYVWRRVKTAYTDDRVETSTPECMTSKEVKDALEEAKTEAEKRVADALNYISVADYADKAYLDGVLSNMERAVLSAYEARMQAERDALNADWEARLKASISTIEAGLKDQQSYIWLDGGNVCLGRKGSYTALTLSPEQIGFQVHGKDKGQFNATNLLVDNVRTDILEIREAGSEKGKFQWRHRKVGSVDHLTLFYVGGD</sequence>
<accession>A0AA50A6U5</accession>
<dbReference type="Pfam" id="PF06605">
    <property type="entry name" value="Prophage_tail"/>
    <property type="match status" value="1"/>
</dbReference>
<evidence type="ECO:0000256" key="1">
    <source>
        <dbReference type="SAM" id="MobiDB-lite"/>
    </source>
</evidence>
<evidence type="ECO:0000259" key="2">
    <source>
        <dbReference type="Pfam" id="PF06605"/>
    </source>
</evidence>
<dbReference type="InterPro" id="IPR007119">
    <property type="entry name" value="Phage_tail_spike_N"/>
</dbReference>
<organism evidence="3">
    <name type="scientific">Firmicutes phage HS10</name>
    <dbReference type="NCBI Taxonomy" id="3056392"/>
    <lineage>
        <taxon>Viruses</taxon>
    </lineage>
</organism>
<feature type="region of interest" description="Disordered" evidence="1">
    <location>
        <begin position="506"/>
        <end position="535"/>
    </location>
</feature>
<dbReference type="EMBL" id="OQ890317">
    <property type="protein sequence ID" value="WLJ25810.1"/>
    <property type="molecule type" value="Genomic_DNA"/>
</dbReference>
<reference evidence="3" key="1">
    <citation type="submission" date="2023-04" db="EMBL/GenBank/DDBJ databases">
        <title>The human skin virome in hidradenitis suppurativa patients.</title>
        <authorList>
            <person name="Jansen D."/>
        </authorList>
    </citation>
    <scope>NUCLEOTIDE SEQUENCE</scope>
    <source>
        <strain evidence="3">VC3_JansenPhageG</strain>
    </source>
</reference>
<dbReference type="InterPro" id="IPR010572">
    <property type="entry name" value="Tail_dom"/>
</dbReference>
<feature type="compositionally biased region" description="Basic and acidic residues" evidence="1">
    <location>
        <begin position="508"/>
        <end position="519"/>
    </location>
</feature>
<feature type="domain" description="Tail spike" evidence="2">
    <location>
        <begin position="91"/>
        <end position="356"/>
    </location>
</feature>
<dbReference type="NCBIfam" id="TIGR01665">
    <property type="entry name" value="put_anti_recept"/>
    <property type="match status" value="1"/>
</dbReference>